<feature type="domain" description="Putative plant transposon protein" evidence="2">
    <location>
        <begin position="65"/>
        <end position="253"/>
    </location>
</feature>
<feature type="region of interest" description="Disordered" evidence="1">
    <location>
        <begin position="282"/>
        <end position="307"/>
    </location>
</feature>
<dbReference type="Pfam" id="PF20167">
    <property type="entry name" value="Transposase_32"/>
    <property type="match status" value="1"/>
</dbReference>
<dbReference type="Proteomes" id="UP000053144">
    <property type="component" value="Unassembled WGS sequence"/>
</dbReference>
<name>A0A0L9T3Y2_PHAAN</name>
<evidence type="ECO:0000313" key="4">
    <source>
        <dbReference type="Proteomes" id="UP000053144"/>
    </source>
</evidence>
<dbReference type="InterPro" id="IPR046796">
    <property type="entry name" value="Transposase_32_dom"/>
</dbReference>
<dbReference type="EMBL" id="KQ258262">
    <property type="protein sequence ID" value="KOM25298.1"/>
    <property type="molecule type" value="Genomic_DNA"/>
</dbReference>
<organism evidence="3 4">
    <name type="scientific">Phaseolus angularis</name>
    <name type="common">Azuki bean</name>
    <name type="synonym">Vigna angularis</name>
    <dbReference type="NCBI Taxonomy" id="3914"/>
    <lineage>
        <taxon>Eukaryota</taxon>
        <taxon>Viridiplantae</taxon>
        <taxon>Streptophyta</taxon>
        <taxon>Embryophyta</taxon>
        <taxon>Tracheophyta</taxon>
        <taxon>Spermatophyta</taxon>
        <taxon>Magnoliopsida</taxon>
        <taxon>eudicotyledons</taxon>
        <taxon>Gunneridae</taxon>
        <taxon>Pentapetalae</taxon>
        <taxon>rosids</taxon>
        <taxon>fabids</taxon>
        <taxon>Fabales</taxon>
        <taxon>Fabaceae</taxon>
        <taxon>Papilionoideae</taxon>
        <taxon>50 kb inversion clade</taxon>
        <taxon>NPAAA clade</taxon>
        <taxon>indigoferoid/millettioid clade</taxon>
        <taxon>Phaseoleae</taxon>
        <taxon>Vigna</taxon>
    </lineage>
</organism>
<reference evidence="4" key="1">
    <citation type="journal article" date="2015" name="Proc. Natl. Acad. Sci. U.S.A.">
        <title>Genome sequencing of adzuki bean (Vigna angularis) provides insight into high starch and low fat accumulation and domestication.</title>
        <authorList>
            <person name="Yang K."/>
            <person name="Tian Z."/>
            <person name="Chen C."/>
            <person name="Luo L."/>
            <person name="Zhao B."/>
            <person name="Wang Z."/>
            <person name="Yu L."/>
            <person name="Li Y."/>
            <person name="Sun Y."/>
            <person name="Li W."/>
            <person name="Chen Y."/>
            <person name="Li Y."/>
            <person name="Zhang Y."/>
            <person name="Ai D."/>
            <person name="Zhao J."/>
            <person name="Shang C."/>
            <person name="Ma Y."/>
            <person name="Wu B."/>
            <person name="Wang M."/>
            <person name="Gao L."/>
            <person name="Sun D."/>
            <person name="Zhang P."/>
            <person name="Guo F."/>
            <person name="Wang W."/>
            <person name="Li Y."/>
            <person name="Wang J."/>
            <person name="Varshney R.K."/>
            <person name="Wang J."/>
            <person name="Ling H.Q."/>
            <person name="Wan P."/>
        </authorList>
    </citation>
    <scope>NUCLEOTIDE SEQUENCE</scope>
    <source>
        <strain evidence="4">cv. Jingnong 6</strain>
    </source>
</reference>
<gene>
    <name evidence="3" type="ORF">LR48_Vigan86s001700</name>
</gene>
<evidence type="ECO:0000256" key="1">
    <source>
        <dbReference type="SAM" id="MobiDB-lite"/>
    </source>
</evidence>
<dbReference type="AlphaFoldDB" id="A0A0L9T3Y2"/>
<evidence type="ECO:0000259" key="2">
    <source>
        <dbReference type="Pfam" id="PF20167"/>
    </source>
</evidence>
<sequence length="307" mass="35089">MHRAHCSAPVWGVERDFCKLGFLGMASSSGKRVKTMGNKRNEPKRFYSNKFLSHKHERHFQIELERRGWENVVAYPTLANIAVVKEFDTNARPFGNTNTEKYMSYVRGKIIRYDPDTINMFLHTEWASEQCEFALSMEEGADFDDIERTLCVPGGHFQRNRNDAPIHSRRSHLTPLAKYWMTFTHANIQSCSHVSDITAIRAIFLYYVLKGLNINIGQVIANEIQTCANSVNTKAPLGHPSLITHLCELVGVNTSTPPMERPRKEIDASYYNQYYMLDEAAQQVPPPHPPRVHRRGPPPAHVQPQDA</sequence>
<proteinExistence type="predicted"/>
<dbReference type="Gramene" id="KOM25298">
    <property type="protein sequence ID" value="KOM25298"/>
    <property type="gene ID" value="LR48_Vigan86s001700"/>
</dbReference>
<accession>A0A0L9T3Y2</accession>
<evidence type="ECO:0000313" key="3">
    <source>
        <dbReference type="EMBL" id="KOM25298.1"/>
    </source>
</evidence>
<protein>
    <recommendedName>
        <fullName evidence="2">Putative plant transposon protein domain-containing protein</fullName>
    </recommendedName>
</protein>
<dbReference type="OMA" id="WASEQCE"/>